<dbReference type="AlphaFoldDB" id="A0A2H3CU54"/>
<dbReference type="InterPro" id="IPR036537">
    <property type="entry name" value="Adaptor_Cbl_N_dom_sf"/>
</dbReference>
<evidence type="ECO:0000313" key="3">
    <source>
        <dbReference type="Proteomes" id="UP000217790"/>
    </source>
</evidence>
<feature type="compositionally biased region" description="Polar residues" evidence="1">
    <location>
        <begin position="80"/>
        <end position="95"/>
    </location>
</feature>
<evidence type="ECO:0000313" key="2">
    <source>
        <dbReference type="EMBL" id="PBK79653.1"/>
    </source>
</evidence>
<dbReference type="EMBL" id="KZ293765">
    <property type="protein sequence ID" value="PBK79653.1"/>
    <property type="molecule type" value="Genomic_DNA"/>
</dbReference>
<dbReference type="InParanoid" id="A0A2H3CU54"/>
<dbReference type="GO" id="GO:0007166">
    <property type="term" value="P:cell surface receptor signaling pathway"/>
    <property type="evidence" value="ECO:0007669"/>
    <property type="project" value="InterPro"/>
</dbReference>
<feature type="region of interest" description="Disordered" evidence="1">
    <location>
        <begin position="52"/>
        <end position="95"/>
    </location>
</feature>
<feature type="region of interest" description="Disordered" evidence="1">
    <location>
        <begin position="15"/>
        <end position="37"/>
    </location>
</feature>
<keyword evidence="3" id="KW-1185">Reference proteome</keyword>
<dbReference type="Proteomes" id="UP000217790">
    <property type="component" value="Unassembled WGS sequence"/>
</dbReference>
<dbReference type="CDD" id="cd21037">
    <property type="entry name" value="MLKL_NTD"/>
    <property type="match status" value="1"/>
</dbReference>
<dbReference type="Gene3D" id="1.20.930.20">
    <property type="entry name" value="Adaptor protein Cbl, N-terminal domain"/>
    <property type="match status" value="1"/>
</dbReference>
<dbReference type="STRING" id="47427.A0A2H3CU54"/>
<feature type="compositionally biased region" description="Low complexity" evidence="1">
    <location>
        <begin position="69"/>
        <end position="79"/>
    </location>
</feature>
<sequence>MNIFRQKGQIVLGDPSSSSPLVLSSSNTPAQAVGSLSNDTASFKGKLSKLWRRDGRGHTDTTGNVAATSSNSESPVSMSNALTTTTKDNNNFADASSGNKTANVAVILDIVQDICEVLDNVPYVKVVTGVLSTAMKIVDEVDACKGEWDQVKVTLLKVRDTVFKFRHGRDDSARLPDDVKAAFRELESCLREVLDAVTRYEAVSKGRLTLERGALKADATSCVRRIDMAVKVFQMMIHVDTRLAVERTHLGVEKILATIQQGPTSSSSLNLNVLPCPAPSQYFTGRESILQKLSQMLAAPVVTLFSTNGNALSAFVHGFDHSSRFTAIFLDVSSVEALKAIAHNIKADDSAHPPPLLILENVDTSLKLDQYLPYSLHNPILVTSTDQAVSRFASPACDFELPDSADQWVADGLYRSIEKAFNPLLHVTTLVAKGGTGKTQVVLRFVSEDPSR</sequence>
<reference evidence="3" key="1">
    <citation type="journal article" date="2017" name="Nat. Ecol. Evol.">
        <title>Genome expansion and lineage-specific genetic innovations in the forest pathogenic fungi Armillaria.</title>
        <authorList>
            <person name="Sipos G."/>
            <person name="Prasanna A.N."/>
            <person name="Walter M.C."/>
            <person name="O'Connor E."/>
            <person name="Balint B."/>
            <person name="Krizsan K."/>
            <person name="Kiss B."/>
            <person name="Hess J."/>
            <person name="Varga T."/>
            <person name="Slot J."/>
            <person name="Riley R."/>
            <person name="Boka B."/>
            <person name="Rigling D."/>
            <person name="Barry K."/>
            <person name="Lee J."/>
            <person name="Mihaltcheva S."/>
            <person name="LaButti K."/>
            <person name="Lipzen A."/>
            <person name="Waldron R."/>
            <person name="Moloney N.M."/>
            <person name="Sperisen C."/>
            <person name="Kredics L."/>
            <person name="Vagvoelgyi C."/>
            <person name="Patrignani A."/>
            <person name="Fitzpatrick D."/>
            <person name="Nagy I."/>
            <person name="Doyle S."/>
            <person name="Anderson J.B."/>
            <person name="Grigoriev I.V."/>
            <person name="Gueldener U."/>
            <person name="Muensterkoetter M."/>
            <person name="Nagy L.G."/>
        </authorList>
    </citation>
    <scope>NUCLEOTIDE SEQUENCE [LARGE SCALE GENOMIC DNA]</scope>
    <source>
        <strain evidence="3">Ar21-2</strain>
    </source>
</reference>
<name>A0A2H3CU54_ARMGA</name>
<feature type="compositionally biased region" description="Low complexity" evidence="1">
    <location>
        <begin position="15"/>
        <end position="26"/>
    </location>
</feature>
<organism evidence="2 3">
    <name type="scientific">Armillaria gallica</name>
    <name type="common">Bulbous honey fungus</name>
    <name type="synonym">Armillaria bulbosa</name>
    <dbReference type="NCBI Taxonomy" id="47427"/>
    <lineage>
        <taxon>Eukaryota</taxon>
        <taxon>Fungi</taxon>
        <taxon>Dikarya</taxon>
        <taxon>Basidiomycota</taxon>
        <taxon>Agaricomycotina</taxon>
        <taxon>Agaricomycetes</taxon>
        <taxon>Agaricomycetidae</taxon>
        <taxon>Agaricales</taxon>
        <taxon>Marasmiineae</taxon>
        <taxon>Physalacriaceae</taxon>
        <taxon>Armillaria</taxon>
    </lineage>
</organism>
<gene>
    <name evidence="2" type="ORF">ARMGADRAFT_1092917</name>
</gene>
<feature type="compositionally biased region" description="Polar residues" evidence="1">
    <location>
        <begin position="27"/>
        <end position="37"/>
    </location>
</feature>
<accession>A0A2H3CU54</accession>
<protein>
    <submittedName>
        <fullName evidence="2">Uncharacterized protein</fullName>
    </submittedName>
</protein>
<evidence type="ECO:0000256" key="1">
    <source>
        <dbReference type="SAM" id="MobiDB-lite"/>
    </source>
</evidence>
<dbReference type="InterPro" id="IPR059179">
    <property type="entry name" value="MLKL-like_MCAfunc"/>
</dbReference>
<proteinExistence type="predicted"/>
<dbReference type="OrthoDB" id="3063815at2759"/>